<dbReference type="Gene3D" id="1.10.1300.10">
    <property type="entry name" value="3'5'-cyclic nucleotide phosphodiesterase, catalytic domain"/>
    <property type="match status" value="1"/>
</dbReference>
<keyword evidence="2" id="KW-0378">Hydrolase</keyword>
<protein>
    <submittedName>
        <fullName evidence="4">Dual 3',5'-cyclic-AMP and -GMP phosphodiesterase 11</fullName>
    </submittedName>
</protein>
<dbReference type="SUPFAM" id="SSF109604">
    <property type="entry name" value="HD-domain/PDEase-like"/>
    <property type="match status" value="1"/>
</dbReference>
<dbReference type="InterPro" id="IPR003607">
    <property type="entry name" value="HD/PDEase_dom"/>
</dbReference>
<comment type="caution">
    <text evidence="4">The sequence shown here is derived from an EMBL/GenBank/DDBJ whole genome shotgun (WGS) entry which is preliminary data.</text>
</comment>
<organism evidence="4 5">
    <name type="scientific">Caerostris darwini</name>
    <dbReference type="NCBI Taxonomy" id="1538125"/>
    <lineage>
        <taxon>Eukaryota</taxon>
        <taxon>Metazoa</taxon>
        <taxon>Ecdysozoa</taxon>
        <taxon>Arthropoda</taxon>
        <taxon>Chelicerata</taxon>
        <taxon>Arachnida</taxon>
        <taxon>Araneae</taxon>
        <taxon>Araneomorphae</taxon>
        <taxon>Entelegynae</taxon>
        <taxon>Araneoidea</taxon>
        <taxon>Araneidae</taxon>
        <taxon>Caerostris</taxon>
    </lineage>
</organism>
<reference evidence="4 5" key="1">
    <citation type="submission" date="2021-06" db="EMBL/GenBank/DDBJ databases">
        <title>Caerostris darwini draft genome.</title>
        <authorList>
            <person name="Kono N."/>
            <person name="Arakawa K."/>
        </authorList>
    </citation>
    <scope>NUCLEOTIDE SEQUENCE [LARGE SCALE GENOMIC DNA]</scope>
</reference>
<dbReference type="AlphaFoldDB" id="A0AAV4S0U9"/>
<dbReference type="Proteomes" id="UP001054837">
    <property type="component" value="Unassembled WGS sequence"/>
</dbReference>
<proteinExistence type="predicted"/>
<feature type="domain" description="PDEase" evidence="3">
    <location>
        <begin position="222"/>
        <end position="363"/>
    </location>
</feature>
<name>A0AAV4S0U9_9ARAC</name>
<keyword evidence="5" id="KW-1185">Reference proteome</keyword>
<dbReference type="Gene3D" id="3.30.450.40">
    <property type="match status" value="1"/>
</dbReference>
<dbReference type="PROSITE" id="PS51845">
    <property type="entry name" value="PDEASE_I_2"/>
    <property type="match status" value="1"/>
</dbReference>
<evidence type="ECO:0000256" key="1">
    <source>
        <dbReference type="ARBA" id="ARBA00022723"/>
    </source>
</evidence>
<dbReference type="InterPro" id="IPR029016">
    <property type="entry name" value="GAF-like_dom_sf"/>
</dbReference>
<feature type="non-terminal residue" evidence="4">
    <location>
        <position position="363"/>
    </location>
</feature>
<dbReference type="GO" id="GO:0046872">
    <property type="term" value="F:metal ion binding"/>
    <property type="evidence" value="ECO:0007669"/>
    <property type="project" value="UniProtKB-KW"/>
</dbReference>
<accession>A0AAV4S0U9</accession>
<evidence type="ECO:0000259" key="3">
    <source>
        <dbReference type="PROSITE" id="PS51845"/>
    </source>
</evidence>
<dbReference type="PANTHER" id="PTHR11347">
    <property type="entry name" value="CYCLIC NUCLEOTIDE PHOSPHODIESTERASE"/>
    <property type="match status" value="1"/>
</dbReference>
<dbReference type="CDD" id="cd00077">
    <property type="entry name" value="HDc"/>
    <property type="match status" value="1"/>
</dbReference>
<sequence length="363" mass="41079">MVESCLSFYAIPQDMVHESSRLAITNYGTAAPVRKTSALELESKTDFLRSILNTTSDSISTFLSLPLSGDAVPLCNSTRCYAVRKILQQLGALSYERGIIFELVKDINDRLELNSLCHKILQNISIFTNVVKCHLFLVKGEKSDLNRCLVSQLFDVLHNSTIEEMQLKGVICIPLGIVSQVAEYREALNIPDCYKECHIPSTEMYKLHDLKFDYFSLNDKEMLKACLRIFMDLGFIQRFGIEYDVLNLCHRLGELETLSLLIACLCHGLDHRGTNNTFLKNSPLAQLYSNSTMEHNHFDQCITILNSEGTQILSHLSSEEYTNVVHVLDDAILATDLTVYYKAMLMTACDIAAITKPWEIQKK</sequence>
<dbReference type="GO" id="GO:0007165">
    <property type="term" value="P:signal transduction"/>
    <property type="evidence" value="ECO:0007669"/>
    <property type="project" value="InterPro"/>
</dbReference>
<evidence type="ECO:0000313" key="5">
    <source>
        <dbReference type="Proteomes" id="UP001054837"/>
    </source>
</evidence>
<dbReference type="SUPFAM" id="SSF55781">
    <property type="entry name" value="GAF domain-like"/>
    <property type="match status" value="1"/>
</dbReference>
<evidence type="ECO:0000313" key="4">
    <source>
        <dbReference type="EMBL" id="GIY26706.1"/>
    </source>
</evidence>
<dbReference type="InterPro" id="IPR002073">
    <property type="entry name" value="PDEase_catalytic_dom"/>
</dbReference>
<evidence type="ECO:0000256" key="2">
    <source>
        <dbReference type="ARBA" id="ARBA00022801"/>
    </source>
</evidence>
<gene>
    <name evidence="4" type="primary">Pde11</name>
    <name evidence="4" type="ORF">CDAR_612051</name>
</gene>
<dbReference type="Pfam" id="PF00233">
    <property type="entry name" value="PDEase_I"/>
    <property type="match status" value="1"/>
</dbReference>
<keyword evidence="1" id="KW-0479">Metal-binding</keyword>
<dbReference type="GO" id="GO:0004114">
    <property type="term" value="F:3',5'-cyclic-nucleotide phosphodiesterase activity"/>
    <property type="evidence" value="ECO:0007669"/>
    <property type="project" value="InterPro"/>
</dbReference>
<dbReference type="InterPro" id="IPR036971">
    <property type="entry name" value="PDEase_catalytic_dom_sf"/>
</dbReference>
<dbReference type="EMBL" id="BPLQ01006967">
    <property type="protein sequence ID" value="GIY26706.1"/>
    <property type="molecule type" value="Genomic_DNA"/>
</dbReference>